<feature type="region of interest" description="Disordered" evidence="1">
    <location>
        <begin position="200"/>
        <end position="288"/>
    </location>
</feature>
<sequence length="394" mass="42978">RVFSVSKLWVGKSRRKKKKATGAEKKRECRLSFYSEQQVGKMQPGMSLEVINEEGSLSSSLSSSVAAVVQETNSLISSNNGKHTSTCQQVNLFSSGSRKKATSVESLLTETHSGDWGVAEYVEPDIKEQLAKVQKGNYGALITWQHVRNLDDDNEDISSQHNDMREIMLDKTEHKNNNNGQDQNSQHEDDGIGDEILTESSSSVNTSHDDNDHSRPVSASGAVPFLRPDSTSSAEAEEDGDAPVPAPRKHKSAQQQPLAAEEEASSTLAELDETHPHPEAAETAPKVEPVLIETVAEVHQAEEHQAEEPLMDVADKIVEKIIPSPATSEKGDEEAILETTTTVEASAAETPAADDSSVKELKTELAQDDDVIQEELVVEDSRSFESLKNAIEEQ</sequence>
<organism evidence="2">
    <name type="scientific">Notodromas monacha</name>
    <dbReference type="NCBI Taxonomy" id="399045"/>
    <lineage>
        <taxon>Eukaryota</taxon>
        <taxon>Metazoa</taxon>
        <taxon>Ecdysozoa</taxon>
        <taxon>Arthropoda</taxon>
        <taxon>Crustacea</taxon>
        <taxon>Oligostraca</taxon>
        <taxon>Ostracoda</taxon>
        <taxon>Podocopa</taxon>
        <taxon>Podocopida</taxon>
        <taxon>Cypridocopina</taxon>
        <taxon>Cypridoidea</taxon>
        <taxon>Cyprididae</taxon>
        <taxon>Notodromas</taxon>
    </lineage>
</organism>
<dbReference type="EMBL" id="OA890576">
    <property type="protein sequence ID" value="CAD7284518.1"/>
    <property type="molecule type" value="Genomic_DNA"/>
</dbReference>
<evidence type="ECO:0000313" key="2">
    <source>
        <dbReference type="EMBL" id="CAD7284518.1"/>
    </source>
</evidence>
<feature type="region of interest" description="Disordered" evidence="1">
    <location>
        <begin position="174"/>
        <end position="193"/>
    </location>
</feature>
<name>A0A7R9C231_9CRUS</name>
<feature type="non-terminal residue" evidence="2">
    <location>
        <position position="1"/>
    </location>
</feature>
<protein>
    <submittedName>
        <fullName evidence="2">Uncharacterized protein</fullName>
    </submittedName>
</protein>
<evidence type="ECO:0000256" key="1">
    <source>
        <dbReference type="SAM" id="MobiDB-lite"/>
    </source>
</evidence>
<feature type="compositionally biased region" description="Low complexity" evidence="1">
    <location>
        <begin position="253"/>
        <end position="269"/>
    </location>
</feature>
<evidence type="ECO:0000313" key="3">
    <source>
        <dbReference type="Proteomes" id="UP000678499"/>
    </source>
</evidence>
<gene>
    <name evidence="2" type="ORF">NMOB1V02_LOCUS12123</name>
</gene>
<reference evidence="2" key="1">
    <citation type="submission" date="2020-11" db="EMBL/GenBank/DDBJ databases">
        <authorList>
            <person name="Tran Van P."/>
        </authorList>
    </citation>
    <scope>NUCLEOTIDE SEQUENCE</scope>
</reference>
<dbReference type="AlphaFoldDB" id="A0A7R9C231"/>
<keyword evidence="3" id="KW-1185">Reference proteome</keyword>
<dbReference type="EMBL" id="CAJPEX010008539">
    <property type="protein sequence ID" value="CAG0924670.1"/>
    <property type="molecule type" value="Genomic_DNA"/>
</dbReference>
<dbReference type="Proteomes" id="UP000678499">
    <property type="component" value="Unassembled WGS sequence"/>
</dbReference>
<accession>A0A7R9C231</accession>
<proteinExistence type="predicted"/>
<feature type="non-terminal residue" evidence="2">
    <location>
        <position position="394"/>
    </location>
</feature>